<reference evidence="2 3" key="1">
    <citation type="submission" date="2015-02" db="EMBL/GenBank/DDBJ databases">
        <title>Nostoc linckia genome annotation.</title>
        <authorList>
            <person name="Zhou Z."/>
        </authorList>
    </citation>
    <scope>NUCLEOTIDE SEQUENCE [LARGE SCALE GENOMIC DNA]</scope>
    <source>
        <strain evidence="3">z7</strain>
    </source>
</reference>
<proteinExistence type="predicted"/>
<organism evidence="2 3">
    <name type="scientific">Nostoc linckia z7</name>
    <dbReference type="NCBI Taxonomy" id="1628745"/>
    <lineage>
        <taxon>Bacteria</taxon>
        <taxon>Bacillati</taxon>
        <taxon>Cyanobacteriota</taxon>
        <taxon>Cyanophyceae</taxon>
        <taxon>Nostocales</taxon>
        <taxon>Nostocaceae</taxon>
        <taxon>Nostoc</taxon>
    </lineage>
</organism>
<protein>
    <submittedName>
        <fullName evidence="2">Uncharacterized protein</fullName>
    </submittedName>
</protein>
<evidence type="ECO:0000313" key="3">
    <source>
        <dbReference type="Proteomes" id="UP000222523"/>
    </source>
</evidence>
<name>A0ABX4KH55_NOSLI</name>
<keyword evidence="1" id="KW-0812">Transmembrane</keyword>
<accession>A0ABX4KH55</accession>
<sequence length="62" mass="6838">MNDLASGSFVLDIASIRQILHSRLDLSQTTAVKTLMDFGKLLCMSIVLALCIFNSEFGFGKR</sequence>
<dbReference type="EMBL" id="LAHC01000088">
    <property type="protein sequence ID" value="PHJ92916.1"/>
    <property type="molecule type" value="Genomic_DNA"/>
</dbReference>
<keyword evidence="1" id="KW-0472">Membrane</keyword>
<gene>
    <name evidence="2" type="ORF">VF04_27755</name>
</gene>
<keyword evidence="1" id="KW-1133">Transmembrane helix</keyword>
<feature type="transmembrane region" description="Helical" evidence="1">
    <location>
        <begin position="38"/>
        <end position="59"/>
    </location>
</feature>
<evidence type="ECO:0000313" key="2">
    <source>
        <dbReference type="EMBL" id="PHJ92916.1"/>
    </source>
</evidence>
<keyword evidence="3" id="KW-1185">Reference proteome</keyword>
<evidence type="ECO:0000256" key="1">
    <source>
        <dbReference type="SAM" id="Phobius"/>
    </source>
</evidence>
<dbReference type="Proteomes" id="UP000222523">
    <property type="component" value="Unassembled WGS sequence"/>
</dbReference>
<comment type="caution">
    <text evidence="2">The sequence shown here is derived from an EMBL/GenBank/DDBJ whole genome shotgun (WGS) entry which is preliminary data.</text>
</comment>